<feature type="region of interest" description="Disordered" evidence="1">
    <location>
        <begin position="48"/>
        <end position="78"/>
    </location>
</feature>
<dbReference type="Proteomes" id="UP000825935">
    <property type="component" value="Chromosome 11"/>
</dbReference>
<dbReference type="AlphaFoldDB" id="A0A8T2TX76"/>
<sequence length="134" mass="15412">MVQIFIVQYLYCWIKTKFLIDASLTGEKPTLHMNFLHFGVDATHPMWPARGSLPSSPPPKKKKKKQREKKTHSHGTTQCGRTSNFVQLCVHYDIAFLKAFSFGELLFLSSRVAIKIHELSLSLFHMVRLLHCKA</sequence>
<feature type="compositionally biased region" description="Basic residues" evidence="1">
    <location>
        <begin position="59"/>
        <end position="73"/>
    </location>
</feature>
<evidence type="ECO:0000256" key="1">
    <source>
        <dbReference type="SAM" id="MobiDB-lite"/>
    </source>
</evidence>
<organism evidence="2 3">
    <name type="scientific">Ceratopteris richardii</name>
    <name type="common">Triangle waterfern</name>
    <dbReference type="NCBI Taxonomy" id="49495"/>
    <lineage>
        <taxon>Eukaryota</taxon>
        <taxon>Viridiplantae</taxon>
        <taxon>Streptophyta</taxon>
        <taxon>Embryophyta</taxon>
        <taxon>Tracheophyta</taxon>
        <taxon>Polypodiopsida</taxon>
        <taxon>Polypodiidae</taxon>
        <taxon>Polypodiales</taxon>
        <taxon>Pteridineae</taxon>
        <taxon>Pteridaceae</taxon>
        <taxon>Parkerioideae</taxon>
        <taxon>Ceratopteris</taxon>
    </lineage>
</organism>
<accession>A0A8T2TX76</accession>
<reference evidence="2" key="1">
    <citation type="submission" date="2021-08" db="EMBL/GenBank/DDBJ databases">
        <title>WGS assembly of Ceratopteris richardii.</title>
        <authorList>
            <person name="Marchant D.B."/>
            <person name="Chen G."/>
            <person name="Jenkins J."/>
            <person name="Shu S."/>
            <person name="Leebens-Mack J."/>
            <person name="Grimwood J."/>
            <person name="Schmutz J."/>
            <person name="Soltis P."/>
            <person name="Soltis D."/>
            <person name="Chen Z.-H."/>
        </authorList>
    </citation>
    <scope>NUCLEOTIDE SEQUENCE</scope>
    <source>
        <strain evidence="2">Whitten #5841</strain>
        <tissue evidence="2">Leaf</tissue>
    </source>
</reference>
<dbReference type="EMBL" id="CM035416">
    <property type="protein sequence ID" value="KAH7426256.1"/>
    <property type="molecule type" value="Genomic_DNA"/>
</dbReference>
<gene>
    <name evidence="2" type="ORF">KP509_11G092300</name>
</gene>
<keyword evidence="3" id="KW-1185">Reference proteome</keyword>
<comment type="caution">
    <text evidence="2">The sequence shown here is derived from an EMBL/GenBank/DDBJ whole genome shotgun (WGS) entry which is preliminary data.</text>
</comment>
<evidence type="ECO:0000313" key="2">
    <source>
        <dbReference type="EMBL" id="KAH7426256.1"/>
    </source>
</evidence>
<name>A0A8T2TX76_CERRI</name>
<evidence type="ECO:0000313" key="3">
    <source>
        <dbReference type="Proteomes" id="UP000825935"/>
    </source>
</evidence>
<proteinExistence type="predicted"/>
<protein>
    <submittedName>
        <fullName evidence="2">Uncharacterized protein</fullName>
    </submittedName>
</protein>